<feature type="compositionally biased region" description="Basic residues" evidence="1">
    <location>
        <begin position="16"/>
        <end position="35"/>
    </location>
</feature>
<organism evidence="2">
    <name type="scientific">uncultured Microvirga sp</name>
    <dbReference type="NCBI Taxonomy" id="412392"/>
    <lineage>
        <taxon>Bacteria</taxon>
        <taxon>Pseudomonadati</taxon>
        <taxon>Pseudomonadota</taxon>
        <taxon>Alphaproteobacteria</taxon>
        <taxon>Hyphomicrobiales</taxon>
        <taxon>Methylobacteriaceae</taxon>
        <taxon>Microvirga</taxon>
        <taxon>environmental samples</taxon>
    </lineage>
</organism>
<gene>
    <name evidence="2" type="ORF">AVDCRST_MAG90-1474</name>
</gene>
<proteinExistence type="predicted"/>
<evidence type="ECO:0000313" key="2">
    <source>
        <dbReference type="EMBL" id="CAA9331009.1"/>
    </source>
</evidence>
<feature type="non-terminal residue" evidence="2">
    <location>
        <position position="1"/>
    </location>
</feature>
<evidence type="ECO:0000256" key="1">
    <source>
        <dbReference type="SAM" id="MobiDB-lite"/>
    </source>
</evidence>
<dbReference type="EMBL" id="CADCUC010000286">
    <property type="protein sequence ID" value="CAA9331009.1"/>
    <property type="molecule type" value="Genomic_DNA"/>
</dbReference>
<accession>A0A6J4LGF8</accession>
<feature type="non-terminal residue" evidence="2">
    <location>
        <position position="73"/>
    </location>
</feature>
<feature type="compositionally biased region" description="Basic residues" evidence="1">
    <location>
        <begin position="46"/>
        <end position="73"/>
    </location>
</feature>
<protein>
    <submittedName>
        <fullName evidence="2">Uncharacterized protein</fullName>
    </submittedName>
</protein>
<feature type="region of interest" description="Disordered" evidence="1">
    <location>
        <begin position="16"/>
        <end position="73"/>
    </location>
</feature>
<reference evidence="2" key="1">
    <citation type="submission" date="2020-02" db="EMBL/GenBank/DDBJ databases">
        <authorList>
            <person name="Meier V. D."/>
        </authorList>
    </citation>
    <scope>NUCLEOTIDE SEQUENCE</scope>
    <source>
        <strain evidence="2">AVDCRST_MAG90</strain>
    </source>
</reference>
<dbReference type="AlphaFoldDB" id="A0A6J4LGF8"/>
<sequence length="73" mass="8462">AALFFQLQGWRTVSRPRGHRACKRRGGPRAGRRGLRRDAEGSRRPVLGRRRMAHVGDRRRRRDGVRPAVHSRV</sequence>
<name>A0A6J4LGF8_9HYPH</name>